<dbReference type="InterPro" id="IPR036497">
    <property type="entry name" value="GLTP_sf"/>
</dbReference>
<evidence type="ECO:0000256" key="8">
    <source>
        <dbReference type="SAM" id="MobiDB-lite"/>
    </source>
</evidence>
<keyword evidence="11" id="KW-1185">Reference proteome</keyword>
<dbReference type="PANTHER" id="PTHR10219:SF97">
    <property type="entry name" value="GLYCOLIPID TRANSFER PROTEIN"/>
    <property type="match status" value="1"/>
</dbReference>
<dbReference type="GO" id="GO:1902388">
    <property type="term" value="F:ceramide 1-phosphate transfer activity"/>
    <property type="evidence" value="ECO:0007669"/>
    <property type="project" value="TreeGrafter"/>
</dbReference>
<dbReference type="Ensembl" id="ENSCMMT00000024063.1">
    <property type="protein sequence ID" value="ENSCMMP00000021969.1"/>
    <property type="gene ID" value="ENSCMMG00000013823.1"/>
</dbReference>
<evidence type="ECO:0000313" key="10">
    <source>
        <dbReference type="Ensembl" id="ENSCMMP00000021969.1"/>
    </source>
</evidence>
<organism evidence="10 11">
    <name type="scientific">Cairina moschata</name>
    <name type="common">Muscovy duck</name>
    <dbReference type="NCBI Taxonomy" id="8855"/>
    <lineage>
        <taxon>Eukaryota</taxon>
        <taxon>Metazoa</taxon>
        <taxon>Chordata</taxon>
        <taxon>Craniata</taxon>
        <taxon>Vertebrata</taxon>
        <taxon>Euteleostomi</taxon>
        <taxon>Archelosauria</taxon>
        <taxon>Archosauria</taxon>
        <taxon>Dinosauria</taxon>
        <taxon>Saurischia</taxon>
        <taxon>Theropoda</taxon>
        <taxon>Coelurosauria</taxon>
        <taxon>Aves</taxon>
        <taxon>Neognathae</taxon>
        <taxon>Galloanserae</taxon>
        <taxon>Anseriformes</taxon>
        <taxon>Anatidae</taxon>
        <taxon>Anatinae</taxon>
        <taxon>Cairina</taxon>
    </lineage>
</organism>
<dbReference type="AlphaFoldDB" id="A0A8C3CM52"/>
<comment type="similarity">
    <text evidence="2">Belongs to the GLTP family.</text>
</comment>
<feature type="domain" description="Glycolipid transfer protein" evidence="9">
    <location>
        <begin position="59"/>
        <end position="208"/>
    </location>
</feature>
<dbReference type="Pfam" id="PF08718">
    <property type="entry name" value="GLTP"/>
    <property type="match status" value="1"/>
</dbReference>
<evidence type="ECO:0000259" key="9">
    <source>
        <dbReference type="Pfam" id="PF08718"/>
    </source>
</evidence>
<evidence type="ECO:0000313" key="11">
    <source>
        <dbReference type="Proteomes" id="UP000694556"/>
    </source>
</evidence>
<feature type="compositionally biased region" description="Polar residues" evidence="8">
    <location>
        <begin position="349"/>
        <end position="360"/>
    </location>
</feature>
<name>A0A8C3CM52_CAIMO</name>
<dbReference type="GO" id="GO:0005829">
    <property type="term" value="C:cytosol"/>
    <property type="evidence" value="ECO:0007669"/>
    <property type="project" value="TreeGrafter"/>
</dbReference>
<dbReference type="Gene3D" id="1.10.3520.10">
    <property type="entry name" value="Glycolipid transfer protein"/>
    <property type="match status" value="1"/>
</dbReference>
<evidence type="ECO:0000256" key="7">
    <source>
        <dbReference type="ARBA" id="ARBA00037246"/>
    </source>
</evidence>
<evidence type="ECO:0000256" key="5">
    <source>
        <dbReference type="ARBA" id="ARBA00022737"/>
    </source>
</evidence>
<feature type="region of interest" description="Disordered" evidence="8">
    <location>
        <begin position="340"/>
        <end position="365"/>
    </location>
</feature>
<evidence type="ECO:0000256" key="1">
    <source>
        <dbReference type="ARBA" id="ARBA00004496"/>
    </source>
</evidence>
<dbReference type="FunFam" id="1.10.3520.10:FF:000003">
    <property type="entry name" value="glycolipid transfer protein"/>
    <property type="match status" value="1"/>
</dbReference>
<comment type="function">
    <text evidence="7">Accelerates the intermembrane transfer of various glycolipids. Catalyzes the transfer of various glycosphingolipids between membranes but does not catalyze the transfer of phospholipids. May be involved in the intracellular translocation of glucosylceramides.</text>
</comment>
<keyword evidence="4" id="KW-0963">Cytoplasm</keyword>
<keyword evidence="3" id="KW-0813">Transport</keyword>
<keyword evidence="5" id="KW-0677">Repeat</keyword>
<evidence type="ECO:0000256" key="3">
    <source>
        <dbReference type="ARBA" id="ARBA00022448"/>
    </source>
</evidence>
<dbReference type="SUPFAM" id="SSF110004">
    <property type="entry name" value="Glycolipid transfer protein, GLTP"/>
    <property type="match status" value="1"/>
</dbReference>
<dbReference type="GO" id="GO:0016020">
    <property type="term" value="C:membrane"/>
    <property type="evidence" value="ECO:0007669"/>
    <property type="project" value="TreeGrafter"/>
</dbReference>
<dbReference type="InterPro" id="IPR014830">
    <property type="entry name" value="Glycolipid_transfer_prot_dom"/>
</dbReference>
<reference evidence="10" key="1">
    <citation type="submission" date="2018-09" db="EMBL/GenBank/DDBJ databases">
        <title>Common duck and Muscovy duck high density SNP chip.</title>
        <authorList>
            <person name="Vignal A."/>
            <person name="Thebault N."/>
            <person name="Warren W.C."/>
        </authorList>
    </citation>
    <scope>NUCLEOTIDE SEQUENCE [LARGE SCALE GENOMIC DNA]</scope>
</reference>
<accession>A0A8C3CM52</accession>
<evidence type="ECO:0000256" key="6">
    <source>
        <dbReference type="ARBA" id="ARBA00023055"/>
    </source>
</evidence>
<proteinExistence type="inferred from homology"/>
<reference evidence="10" key="2">
    <citation type="submission" date="2025-08" db="UniProtKB">
        <authorList>
            <consortium name="Ensembl"/>
        </authorList>
    </citation>
    <scope>IDENTIFICATION</scope>
</reference>
<sequence>MWAWLCRGGERGLHGSGRGAGGGGRGAGGGGRGVRCRPGRAMALLLEHEFRPLPPDGRVETLPFLEAVAHLPPFFDCLGTPIVYSPVKADLAGNIKKIRAVYDSDPAKFKTLQDILQVEKELHGSAWPKTGATLALMWLKRGLKFMLVLLQSISDGERDEEHPNLIRVNALKAYEVALKKYHGWMLQKLFMGSIYALPYKSDLLKALEKGKDVKEEESIEKIHQFVSRVSPILDAIYEILAINQGYPASSQDFPSFRTKEDKRALLGPRAGQVRGMTRGWRQRPADAVSALPSLSMRLCLLICTSASSPVLLLDLAAPRAQHPGHSTLYDAGSAHCGGASDIPGCPQPRGQQRGSETPSGQCFGAPGALAWRCPSAGTQ</sequence>
<evidence type="ECO:0000256" key="2">
    <source>
        <dbReference type="ARBA" id="ARBA00007148"/>
    </source>
</evidence>
<reference evidence="10" key="3">
    <citation type="submission" date="2025-09" db="UniProtKB">
        <authorList>
            <consortium name="Ensembl"/>
        </authorList>
    </citation>
    <scope>IDENTIFICATION</scope>
</reference>
<dbReference type="GO" id="GO:1902387">
    <property type="term" value="F:ceramide 1-phosphate binding"/>
    <property type="evidence" value="ECO:0007669"/>
    <property type="project" value="TreeGrafter"/>
</dbReference>
<keyword evidence="6" id="KW-0445">Lipid transport</keyword>
<dbReference type="Proteomes" id="UP000694556">
    <property type="component" value="Chromosome 16"/>
</dbReference>
<dbReference type="PANTHER" id="PTHR10219">
    <property type="entry name" value="GLYCOLIPID TRANSFER PROTEIN-RELATED"/>
    <property type="match status" value="1"/>
</dbReference>
<comment type="subcellular location">
    <subcellularLocation>
        <location evidence="1">Cytoplasm</location>
    </subcellularLocation>
</comment>
<evidence type="ECO:0000256" key="4">
    <source>
        <dbReference type="ARBA" id="ARBA00022490"/>
    </source>
</evidence>
<protein>
    <recommendedName>
        <fullName evidence="9">Glycolipid transfer protein domain-containing protein</fullName>
    </recommendedName>
</protein>